<evidence type="ECO:0000259" key="2">
    <source>
        <dbReference type="Pfam" id="PF03372"/>
    </source>
</evidence>
<reference evidence="4" key="1">
    <citation type="journal article" date="2019" name="Int. J. Syst. Evol. Microbiol.">
        <title>The Global Catalogue of Microorganisms (GCM) 10K type strain sequencing project: providing services to taxonomists for standard genome sequencing and annotation.</title>
        <authorList>
            <consortium name="The Broad Institute Genomics Platform"/>
            <consortium name="The Broad Institute Genome Sequencing Center for Infectious Disease"/>
            <person name="Wu L."/>
            <person name="Ma J."/>
        </authorList>
    </citation>
    <scope>NUCLEOTIDE SEQUENCE [LARGE SCALE GENOMIC DNA]</scope>
    <source>
        <strain evidence="4">CGMCC 4.7382</strain>
    </source>
</reference>
<keyword evidence="3" id="KW-0378">Hydrolase</keyword>
<sequence length="328" mass="33943">MATSRTEPGPAASRPRRTAARCLAGLALAAPTAVLGCRLAGVDGVTPLPQLLAFLPYLLVPAAAALALALLASWRAGLAWAVAVLFGLGAVLPSYDRAAPPPTAAPVATVRVLTANLKLGAATDALAGTLRREHPDLVFVQECDPACGRLLSTEEMTARYPHRIVTAVPGAEGSAILSRHPLRPAGEVPATLAMPTAETVIEGVPVALQLAHPLPPIPGMVDSWRRELAALHSAATALDGPAIMAGDFNATRDHAAFRDILDTGLRDATTTIGLGHTPSWPAGTPLAGAQIDHILIRGPFRPASGEFVDLPGSDHRALLVEMELFAQG</sequence>
<accession>A0ABW2KME5</accession>
<feature type="transmembrane region" description="Helical" evidence="1">
    <location>
        <begin position="78"/>
        <end position="95"/>
    </location>
</feature>
<evidence type="ECO:0000256" key="1">
    <source>
        <dbReference type="SAM" id="Phobius"/>
    </source>
</evidence>
<comment type="caution">
    <text evidence="3">The sequence shown here is derived from an EMBL/GenBank/DDBJ whole genome shotgun (WGS) entry which is preliminary data.</text>
</comment>
<keyword evidence="1" id="KW-0472">Membrane</keyword>
<gene>
    <name evidence="3" type="ORF">ACFQRF_22105</name>
</gene>
<organism evidence="3 4">
    <name type="scientific">Marinactinospora rubrisoli</name>
    <dbReference type="NCBI Taxonomy" id="2715399"/>
    <lineage>
        <taxon>Bacteria</taxon>
        <taxon>Bacillati</taxon>
        <taxon>Actinomycetota</taxon>
        <taxon>Actinomycetes</taxon>
        <taxon>Streptosporangiales</taxon>
        <taxon>Nocardiopsidaceae</taxon>
        <taxon>Marinactinospora</taxon>
    </lineage>
</organism>
<keyword evidence="1" id="KW-0812">Transmembrane</keyword>
<dbReference type="Gene3D" id="3.60.10.10">
    <property type="entry name" value="Endonuclease/exonuclease/phosphatase"/>
    <property type="match status" value="1"/>
</dbReference>
<keyword evidence="4" id="KW-1185">Reference proteome</keyword>
<dbReference type="SUPFAM" id="SSF56219">
    <property type="entry name" value="DNase I-like"/>
    <property type="match status" value="1"/>
</dbReference>
<dbReference type="EMBL" id="JBHTBH010000012">
    <property type="protein sequence ID" value="MFC7330426.1"/>
    <property type="molecule type" value="Genomic_DNA"/>
</dbReference>
<evidence type="ECO:0000313" key="4">
    <source>
        <dbReference type="Proteomes" id="UP001596540"/>
    </source>
</evidence>
<dbReference type="Pfam" id="PF03372">
    <property type="entry name" value="Exo_endo_phos"/>
    <property type="match status" value="1"/>
</dbReference>
<keyword evidence="1" id="KW-1133">Transmembrane helix</keyword>
<dbReference type="RefSeq" id="WP_379873075.1">
    <property type="nucleotide sequence ID" value="NZ_JBHTBH010000012.1"/>
</dbReference>
<dbReference type="InterPro" id="IPR005135">
    <property type="entry name" value="Endo/exonuclease/phosphatase"/>
</dbReference>
<protein>
    <submittedName>
        <fullName evidence="3">Endonuclease/exonuclease/phosphatase family protein</fullName>
    </submittedName>
</protein>
<feature type="transmembrane region" description="Helical" evidence="1">
    <location>
        <begin position="52"/>
        <end position="71"/>
    </location>
</feature>
<keyword evidence="3" id="KW-0540">Nuclease</keyword>
<keyword evidence="3" id="KW-0255">Endonuclease</keyword>
<dbReference type="GO" id="GO:0004519">
    <property type="term" value="F:endonuclease activity"/>
    <property type="evidence" value="ECO:0007669"/>
    <property type="project" value="UniProtKB-KW"/>
</dbReference>
<feature type="domain" description="Endonuclease/exonuclease/phosphatase" evidence="2">
    <location>
        <begin position="114"/>
        <end position="315"/>
    </location>
</feature>
<name>A0ABW2KME5_9ACTN</name>
<evidence type="ECO:0000313" key="3">
    <source>
        <dbReference type="EMBL" id="MFC7330426.1"/>
    </source>
</evidence>
<dbReference type="InterPro" id="IPR036691">
    <property type="entry name" value="Endo/exonu/phosph_ase_sf"/>
</dbReference>
<dbReference type="Proteomes" id="UP001596540">
    <property type="component" value="Unassembled WGS sequence"/>
</dbReference>
<proteinExistence type="predicted"/>